<organism evidence="1 2">
    <name type="scientific">Sodiomyces alkalinus (strain CBS 110278 / VKM F-3762 / F11)</name>
    <name type="common">Alkaliphilic filamentous fungus</name>
    <dbReference type="NCBI Taxonomy" id="1314773"/>
    <lineage>
        <taxon>Eukaryota</taxon>
        <taxon>Fungi</taxon>
        <taxon>Dikarya</taxon>
        <taxon>Ascomycota</taxon>
        <taxon>Pezizomycotina</taxon>
        <taxon>Sordariomycetes</taxon>
        <taxon>Hypocreomycetidae</taxon>
        <taxon>Glomerellales</taxon>
        <taxon>Plectosphaerellaceae</taxon>
        <taxon>Sodiomyces</taxon>
    </lineage>
</organism>
<dbReference type="Proteomes" id="UP000272025">
    <property type="component" value="Unassembled WGS sequence"/>
</dbReference>
<evidence type="ECO:0000313" key="1">
    <source>
        <dbReference type="EMBL" id="ROT40615.1"/>
    </source>
</evidence>
<keyword evidence="2" id="KW-1185">Reference proteome</keyword>
<dbReference type="GeneID" id="39574926"/>
<evidence type="ECO:0000313" key="2">
    <source>
        <dbReference type="Proteomes" id="UP000272025"/>
    </source>
</evidence>
<accession>A0A3N2Q1W8</accession>
<proteinExistence type="predicted"/>
<protein>
    <submittedName>
        <fullName evidence="1">Uncharacterized protein</fullName>
    </submittedName>
</protein>
<dbReference type="RefSeq" id="XP_028468421.1">
    <property type="nucleotide sequence ID" value="XM_028606448.1"/>
</dbReference>
<gene>
    <name evidence="1" type="ORF">SODALDRAFT_100755</name>
</gene>
<sequence length="133" mass="14768">MRGPPCQVVRPYPTLFCTLLNTFLATLGYRLHIPHMHAWETQSLSGFMASCIPSYLSACGTSAGPDNAPNWQEAKFSTGLVTADIDGTSYSYHRQPSRIWAPTFPRQLSRSLSENFIQPIHTAPFLRPTILAA</sequence>
<dbReference type="AlphaFoldDB" id="A0A3N2Q1W8"/>
<dbReference type="EMBL" id="ML119052">
    <property type="protein sequence ID" value="ROT40615.1"/>
    <property type="molecule type" value="Genomic_DNA"/>
</dbReference>
<reference evidence="1 2" key="1">
    <citation type="journal article" date="2018" name="Mol. Ecol.">
        <title>The obligate alkalophilic soda-lake fungus Sodiomyces alkalinus has shifted to a protein diet.</title>
        <authorList>
            <person name="Grum-Grzhimaylo A.A."/>
            <person name="Falkoski D.L."/>
            <person name="van den Heuvel J."/>
            <person name="Valero-Jimenez C.A."/>
            <person name="Min B."/>
            <person name="Choi I.G."/>
            <person name="Lipzen A."/>
            <person name="Daum C.G."/>
            <person name="Aanen D.K."/>
            <person name="Tsang A."/>
            <person name="Henrissat B."/>
            <person name="Bilanenko E.N."/>
            <person name="de Vries R.P."/>
            <person name="van Kan J.A.L."/>
            <person name="Grigoriev I.V."/>
            <person name="Debets A.J.M."/>
        </authorList>
    </citation>
    <scope>NUCLEOTIDE SEQUENCE [LARGE SCALE GENOMIC DNA]</scope>
    <source>
        <strain evidence="1 2">F11</strain>
    </source>
</reference>
<name>A0A3N2Q1W8_SODAK</name>